<accession>A0A0H5Q686</accession>
<reference evidence="1" key="1">
    <citation type="submission" date="2015-06" db="EMBL/GenBank/DDBJ databases">
        <authorList>
            <person name="Joergensen T."/>
        </authorList>
    </citation>
    <scope>NUCLEOTIDE SEQUENCE</scope>
    <source>
        <strain evidence="1">RGFK1527</strain>
    </source>
</reference>
<dbReference type="EMBL" id="LN854062">
    <property type="protein sequence ID" value="CRY97398.1"/>
    <property type="molecule type" value="Genomic_DNA"/>
</dbReference>
<reference evidence="1" key="2">
    <citation type="submission" date="2015-07" db="EMBL/GenBank/DDBJ databases">
        <title>Plasmids, circular viruses and viroids from rat gut.</title>
        <authorList>
            <person name="Jorgensen T.J."/>
            <person name="Hansen M.A."/>
            <person name="Xu Z."/>
            <person name="Tabak M.A."/>
            <person name="Sorensen S.J."/>
            <person name="Hansen L.H."/>
        </authorList>
    </citation>
    <scope>NUCLEOTIDE SEQUENCE</scope>
    <source>
        <strain evidence="1">RGFK1527</strain>
    </source>
</reference>
<evidence type="ECO:0000313" key="1">
    <source>
        <dbReference type="EMBL" id="CRY97398.1"/>
    </source>
</evidence>
<sequence>MRLKYTFDSTGLTKKGLLVRFAIRTGSVERIKTVLVPWSELTDRECLDIIHERAAASLSARWAEVEKLTQDELPWD</sequence>
<protein>
    <submittedName>
        <fullName evidence="1">Uncharacterized protein</fullName>
    </submittedName>
</protein>
<dbReference type="AlphaFoldDB" id="A0A0H5Q686"/>
<organism evidence="1">
    <name type="scientific">uncultured prokaryote</name>
    <dbReference type="NCBI Taxonomy" id="198431"/>
    <lineage>
        <taxon>unclassified sequences</taxon>
        <taxon>environmental samples</taxon>
    </lineage>
</organism>
<name>A0A0H5Q686_9ZZZZ</name>
<proteinExistence type="predicted"/>